<accession>A0A2N5NHD6</accession>
<dbReference type="AlphaFoldDB" id="A0A2N5NHD6"/>
<dbReference type="EMBL" id="NIHM01000012">
    <property type="protein sequence ID" value="PLT54546.1"/>
    <property type="molecule type" value="Genomic_DNA"/>
</dbReference>
<evidence type="ECO:0000313" key="1">
    <source>
        <dbReference type="EMBL" id="PLT54546.1"/>
    </source>
</evidence>
<dbReference type="Pfam" id="PF18941">
    <property type="entry name" value="DUF5688"/>
    <property type="match status" value="1"/>
</dbReference>
<evidence type="ECO:0000313" key="2">
    <source>
        <dbReference type="Proteomes" id="UP000234849"/>
    </source>
</evidence>
<organism evidence="1 2">
    <name type="scientific">Mediterraneibacter gnavus</name>
    <name type="common">Ruminococcus gnavus</name>
    <dbReference type="NCBI Taxonomy" id="33038"/>
    <lineage>
        <taxon>Bacteria</taxon>
        <taxon>Bacillati</taxon>
        <taxon>Bacillota</taxon>
        <taxon>Clostridia</taxon>
        <taxon>Lachnospirales</taxon>
        <taxon>Lachnospiraceae</taxon>
        <taxon>Mediterraneibacter</taxon>
    </lineage>
</organism>
<dbReference type="InterPro" id="IPR043743">
    <property type="entry name" value="DUF5688"/>
</dbReference>
<sequence length="299" mass="34667">MEYREFVCAAIETMNQKEGKNGIQAREHRAVKNNGKIRVGLLLQETGSNLFPTIYLEEYYEKFQKGETLEQIVSEISQLYQKIKAKNIIDVDSFFNLESWKNKLGIKVIKTEKNRELLEKIPHLDVLDLSLTFYVVLDRQCEGSATMQITNEYMRQWNLETEELYEMAMRSAVRLLPAEFCSLPDMIRRITGIEVEAIRGMQRECQMYVLTNSSKIQGAACMFYPHVLEMIGEILKEDFYILPSSIHEVIILPKSKGIAKEELDAMIQDINHTQVDTEEVLSDHAYLYERGLGKIQMAF</sequence>
<proteinExistence type="predicted"/>
<gene>
    <name evidence="1" type="ORF">CDL18_09740</name>
</gene>
<name>A0A2N5NHD6_MEDGN</name>
<reference evidence="1 2" key="1">
    <citation type="journal article" date="2017" name="Genome Med.">
        <title>A novel Ruminococcus gnavus clade enriched in inflammatory bowel disease patients.</title>
        <authorList>
            <person name="Hall A.B."/>
            <person name="Yassour M."/>
            <person name="Sauk J."/>
            <person name="Garner A."/>
            <person name="Jiang X."/>
            <person name="Arthur T."/>
            <person name="Lagoudas G.K."/>
            <person name="Vatanen T."/>
            <person name="Fornelos N."/>
            <person name="Wilson R."/>
            <person name="Bertha M."/>
            <person name="Cohen M."/>
            <person name="Garber J."/>
            <person name="Khalili H."/>
            <person name="Gevers D."/>
            <person name="Ananthakrishnan A.N."/>
            <person name="Kugathasan S."/>
            <person name="Lander E.S."/>
            <person name="Blainey P."/>
            <person name="Vlamakis H."/>
            <person name="Xavier R.J."/>
            <person name="Huttenhower C."/>
        </authorList>
    </citation>
    <scope>NUCLEOTIDE SEQUENCE [LARGE SCALE GENOMIC DNA]</scope>
    <source>
        <strain evidence="1 2">RJX1118</strain>
    </source>
</reference>
<dbReference type="RefSeq" id="WP_101879821.1">
    <property type="nucleotide sequence ID" value="NZ_CACRUK010000008.1"/>
</dbReference>
<comment type="caution">
    <text evidence="1">The sequence shown here is derived from an EMBL/GenBank/DDBJ whole genome shotgun (WGS) entry which is preliminary data.</text>
</comment>
<protein>
    <submittedName>
        <fullName evidence="1">Uncharacterized protein</fullName>
    </submittedName>
</protein>
<dbReference type="Proteomes" id="UP000234849">
    <property type="component" value="Unassembled WGS sequence"/>
</dbReference>